<keyword evidence="3" id="KW-1185">Reference proteome</keyword>
<feature type="compositionally biased region" description="Basic and acidic residues" evidence="1">
    <location>
        <begin position="76"/>
        <end position="121"/>
    </location>
</feature>
<accession>A0A5A9NQM7</accession>
<evidence type="ECO:0000313" key="2">
    <source>
        <dbReference type="EMBL" id="KAA0711375.1"/>
    </source>
</evidence>
<organism evidence="2 3">
    <name type="scientific">Triplophysa tibetana</name>
    <dbReference type="NCBI Taxonomy" id="1572043"/>
    <lineage>
        <taxon>Eukaryota</taxon>
        <taxon>Metazoa</taxon>
        <taxon>Chordata</taxon>
        <taxon>Craniata</taxon>
        <taxon>Vertebrata</taxon>
        <taxon>Euteleostomi</taxon>
        <taxon>Actinopterygii</taxon>
        <taxon>Neopterygii</taxon>
        <taxon>Teleostei</taxon>
        <taxon>Ostariophysi</taxon>
        <taxon>Cypriniformes</taxon>
        <taxon>Nemacheilidae</taxon>
        <taxon>Triplophysa</taxon>
    </lineage>
</organism>
<dbReference type="AlphaFoldDB" id="A0A5A9NQM7"/>
<protein>
    <submittedName>
        <fullName evidence="2">Uncharacterized protein</fullName>
    </submittedName>
</protein>
<evidence type="ECO:0000313" key="3">
    <source>
        <dbReference type="Proteomes" id="UP000324632"/>
    </source>
</evidence>
<feature type="region of interest" description="Disordered" evidence="1">
    <location>
        <begin position="26"/>
        <end position="189"/>
    </location>
</feature>
<name>A0A5A9NQM7_9TELE</name>
<dbReference type="EMBL" id="SOYY01000015">
    <property type="protein sequence ID" value="KAA0711375.1"/>
    <property type="molecule type" value="Genomic_DNA"/>
</dbReference>
<gene>
    <name evidence="2" type="ORF">E1301_Tti006334</name>
</gene>
<feature type="compositionally biased region" description="Acidic residues" evidence="1">
    <location>
        <begin position="122"/>
        <end position="152"/>
    </location>
</feature>
<sequence>MAGLKGVPQEEELVLLARHQEVLSDGWNAYSSPGLGKKGGGNSRHTHPAGAAFAQSGSHTQRVCSGAVVLQPDETELPRTDPLKVKSTQEEEREGNEGEGSKLERPGGSEQEKTEGDKEISDGEEEISEGDEEISEGDEEKEESVRDEEEAQDSERGTEAGSDQEEEDDRDEEGRPAIPPGPHGFVVTF</sequence>
<proteinExistence type="predicted"/>
<comment type="caution">
    <text evidence="2">The sequence shown here is derived from an EMBL/GenBank/DDBJ whole genome shotgun (WGS) entry which is preliminary data.</text>
</comment>
<evidence type="ECO:0000256" key="1">
    <source>
        <dbReference type="SAM" id="MobiDB-lite"/>
    </source>
</evidence>
<dbReference type="Proteomes" id="UP000324632">
    <property type="component" value="Chromosome 15"/>
</dbReference>
<feature type="compositionally biased region" description="Acidic residues" evidence="1">
    <location>
        <begin position="162"/>
        <end position="171"/>
    </location>
</feature>
<reference evidence="2 3" key="1">
    <citation type="journal article" date="2019" name="Mol. Ecol. Resour.">
        <title>Chromosome-level genome assembly of Triplophysa tibetana, a fish adapted to the harsh high-altitude environment of the Tibetan Plateau.</title>
        <authorList>
            <person name="Yang X."/>
            <person name="Liu H."/>
            <person name="Ma Z."/>
            <person name="Zou Y."/>
            <person name="Zou M."/>
            <person name="Mao Y."/>
            <person name="Li X."/>
            <person name="Wang H."/>
            <person name="Chen T."/>
            <person name="Wang W."/>
            <person name="Yang R."/>
        </authorList>
    </citation>
    <scope>NUCLEOTIDE SEQUENCE [LARGE SCALE GENOMIC DNA]</scope>
    <source>
        <strain evidence="2">TTIB1903HZAU</strain>
        <tissue evidence="2">Muscle</tissue>
    </source>
</reference>